<organism evidence="1 2">
    <name type="scientific">Ricinus communis</name>
    <name type="common">Castor bean</name>
    <dbReference type="NCBI Taxonomy" id="3988"/>
    <lineage>
        <taxon>Eukaryota</taxon>
        <taxon>Viridiplantae</taxon>
        <taxon>Streptophyta</taxon>
        <taxon>Embryophyta</taxon>
        <taxon>Tracheophyta</taxon>
        <taxon>Spermatophyta</taxon>
        <taxon>Magnoliopsida</taxon>
        <taxon>eudicotyledons</taxon>
        <taxon>Gunneridae</taxon>
        <taxon>Pentapetalae</taxon>
        <taxon>rosids</taxon>
        <taxon>fabids</taxon>
        <taxon>Malpighiales</taxon>
        <taxon>Euphorbiaceae</taxon>
        <taxon>Acalyphoideae</taxon>
        <taxon>Acalypheae</taxon>
        <taxon>Ricinus</taxon>
    </lineage>
</organism>
<dbReference type="AlphaFoldDB" id="B9SC45"/>
<proteinExistence type="predicted"/>
<evidence type="ECO:0008006" key="3">
    <source>
        <dbReference type="Google" id="ProtNLM"/>
    </source>
</evidence>
<keyword evidence="2" id="KW-1185">Reference proteome</keyword>
<evidence type="ECO:0000313" key="2">
    <source>
        <dbReference type="Proteomes" id="UP000008311"/>
    </source>
</evidence>
<dbReference type="Proteomes" id="UP000008311">
    <property type="component" value="Unassembled WGS sequence"/>
</dbReference>
<sequence>MTIGWATPSPLGLIFPSIYANFWQDYSRSDYYIDRVWRLPQFLYISYPSLAEEIEQVSASYLPSDVLVCSGSTDGKVTSKSMSFFATPKLRRTVCELRQPPHLGWLKLNTDGSARRAPGSSGASRVFRNCRGSIKGSFALPLGNGFAFEANLEATI</sequence>
<accession>B9SC45</accession>
<protein>
    <recommendedName>
        <fullName evidence="3">RNase H type-1 domain-containing protein</fullName>
    </recommendedName>
</protein>
<name>B9SC45_RICCO</name>
<dbReference type="InParanoid" id="B9SC45"/>
<reference evidence="2" key="1">
    <citation type="journal article" date="2010" name="Nat. Biotechnol.">
        <title>Draft genome sequence of the oilseed species Ricinus communis.</title>
        <authorList>
            <person name="Chan A.P."/>
            <person name="Crabtree J."/>
            <person name="Zhao Q."/>
            <person name="Lorenzi H."/>
            <person name="Orvis J."/>
            <person name="Puiu D."/>
            <person name="Melake-Berhan A."/>
            <person name="Jones K.M."/>
            <person name="Redman J."/>
            <person name="Chen G."/>
            <person name="Cahoon E.B."/>
            <person name="Gedil M."/>
            <person name="Stanke M."/>
            <person name="Haas B.J."/>
            <person name="Wortman J.R."/>
            <person name="Fraser-Liggett C.M."/>
            <person name="Ravel J."/>
            <person name="Rabinowicz P.D."/>
        </authorList>
    </citation>
    <scope>NUCLEOTIDE SEQUENCE [LARGE SCALE GENOMIC DNA]</scope>
    <source>
        <strain evidence="2">cv. Hale</strain>
    </source>
</reference>
<dbReference type="EMBL" id="EQ973919">
    <property type="protein sequence ID" value="EEF38759.1"/>
    <property type="molecule type" value="Genomic_DNA"/>
</dbReference>
<gene>
    <name evidence="1" type="ORF">RCOM_1407380</name>
</gene>
<evidence type="ECO:0000313" key="1">
    <source>
        <dbReference type="EMBL" id="EEF38759.1"/>
    </source>
</evidence>